<dbReference type="Proteomes" id="UP001596422">
    <property type="component" value="Unassembled WGS sequence"/>
</dbReference>
<dbReference type="PROSITE" id="PS51257">
    <property type="entry name" value="PROKAR_LIPOPROTEIN"/>
    <property type="match status" value="1"/>
</dbReference>
<evidence type="ECO:0000256" key="1">
    <source>
        <dbReference type="SAM" id="MobiDB-lite"/>
    </source>
</evidence>
<sequence length="482" mass="53812">MRSRNPFIKGLAVFSSVLFISGCQTLSNRQNLATFDEEFAIGQYRVAAENALAAGSIQTDGTSNDLLWSLHAGTALTASGDYALSASVFDGAEALMKEEDTEHIGRKAVEKVTATIINNNLNRYTPTVYDGVMVNTYKALNFIFLEDLQNARIEFNRAADRQRRAEEHFKGRIEKQKQTLSDQKNKAKDNKPAAATIQYDKSREESENTIYAAFPELEEWKTYPDFVNPYTDYLHGLYFTLSSQDSDDYGKARHSLRRVAGMTPNNSAVATDLKVAENLRRGVWSKHRLNPAVWVIFENGEAPLVEELQIPIPLFLVNDKVEYSQIALPKLSLRQQAYPHLEIYSGKKQLGKTELLASLDRVIQTEFKKEFPLKVTEAVASTLAKAFIQYKARQEFGLTGSLVAGIYQASTTKADTRSWSSLPKEVQVARLRKPGDGKLLIKAPGLSEPMQVELPDSQFSIVYVKASAPGAKPIYMIKGFDA</sequence>
<dbReference type="EMBL" id="JBHSWE010000001">
    <property type="protein sequence ID" value="MFC6671912.1"/>
    <property type="molecule type" value="Genomic_DNA"/>
</dbReference>
<protein>
    <submittedName>
        <fullName evidence="2">COG3014 family protein</fullName>
    </submittedName>
</protein>
<feature type="region of interest" description="Disordered" evidence="1">
    <location>
        <begin position="168"/>
        <end position="195"/>
    </location>
</feature>
<comment type="caution">
    <text evidence="2">The sequence shown here is derived from an EMBL/GenBank/DDBJ whole genome shotgun (WGS) entry which is preliminary data.</text>
</comment>
<proteinExistence type="predicted"/>
<feature type="compositionally biased region" description="Basic and acidic residues" evidence="1">
    <location>
        <begin position="168"/>
        <end position="191"/>
    </location>
</feature>
<keyword evidence="3" id="KW-1185">Reference proteome</keyword>
<reference evidence="3" key="1">
    <citation type="journal article" date="2019" name="Int. J. Syst. Evol. Microbiol.">
        <title>The Global Catalogue of Microorganisms (GCM) 10K type strain sequencing project: providing services to taxonomists for standard genome sequencing and annotation.</title>
        <authorList>
            <consortium name="The Broad Institute Genomics Platform"/>
            <consortium name="The Broad Institute Genome Sequencing Center for Infectious Disease"/>
            <person name="Wu L."/>
            <person name="Ma J."/>
        </authorList>
    </citation>
    <scope>NUCLEOTIDE SEQUENCE [LARGE SCALE GENOMIC DNA]</scope>
    <source>
        <strain evidence="3">NBRC 111756</strain>
    </source>
</reference>
<evidence type="ECO:0000313" key="2">
    <source>
        <dbReference type="EMBL" id="MFC6671912.1"/>
    </source>
</evidence>
<dbReference type="RefSeq" id="WP_379910389.1">
    <property type="nucleotide sequence ID" value="NZ_JBHSWE010000001.1"/>
</dbReference>
<gene>
    <name evidence="2" type="ORF">ACFQDL_18970</name>
</gene>
<name>A0ABW2A398_9GAMM</name>
<accession>A0ABW2A398</accession>
<evidence type="ECO:0000313" key="3">
    <source>
        <dbReference type="Proteomes" id="UP001596422"/>
    </source>
</evidence>
<organism evidence="2 3">
    <name type="scientific">Marinobacterium aestuariivivens</name>
    <dbReference type="NCBI Taxonomy" id="1698799"/>
    <lineage>
        <taxon>Bacteria</taxon>
        <taxon>Pseudomonadati</taxon>
        <taxon>Pseudomonadota</taxon>
        <taxon>Gammaproteobacteria</taxon>
        <taxon>Oceanospirillales</taxon>
        <taxon>Oceanospirillaceae</taxon>
        <taxon>Marinobacterium</taxon>
    </lineage>
</organism>